<name>A0ABU8Q2S9_9SPHN</name>
<comment type="subcellular location">
    <subcellularLocation>
        <location evidence="7">Cell inner membrane</location>
        <topology evidence="7">Multi-pass membrane protein</topology>
    </subcellularLocation>
    <subcellularLocation>
        <location evidence="1">Cell membrane</location>
        <topology evidence="1">Multi-pass membrane protein</topology>
    </subcellularLocation>
</comment>
<dbReference type="InterPro" id="IPR010920">
    <property type="entry name" value="LSM_dom_sf"/>
</dbReference>
<feature type="transmembrane region" description="Helical" evidence="7">
    <location>
        <begin position="34"/>
        <end position="55"/>
    </location>
</feature>
<dbReference type="InterPro" id="IPR008910">
    <property type="entry name" value="MSC_TM_helix"/>
</dbReference>
<keyword evidence="6 7" id="KW-0472">Membrane</keyword>
<dbReference type="InterPro" id="IPR023408">
    <property type="entry name" value="MscS_beta-dom_sf"/>
</dbReference>
<dbReference type="Gene3D" id="1.10.287.1260">
    <property type="match status" value="1"/>
</dbReference>
<evidence type="ECO:0000256" key="3">
    <source>
        <dbReference type="ARBA" id="ARBA00022475"/>
    </source>
</evidence>
<feature type="transmembrane region" description="Helical" evidence="7">
    <location>
        <begin position="104"/>
        <end position="129"/>
    </location>
</feature>
<dbReference type="EMBL" id="JBBGZA010000001">
    <property type="protein sequence ID" value="MEJ5094017.1"/>
    <property type="molecule type" value="Genomic_DNA"/>
</dbReference>
<dbReference type="SUPFAM" id="SSF82861">
    <property type="entry name" value="Mechanosensitive channel protein MscS (YggB), transmembrane region"/>
    <property type="match status" value="1"/>
</dbReference>
<keyword evidence="4 7" id="KW-0812">Transmembrane</keyword>
<gene>
    <name evidence="10" type="ORF">WH159_05635</name>
</gene>
<feature type="transmembrane region" description="Helical" evidence="7">
    <location>
        <begin position="67"/>
        <end position="92"/>
    </location>
</feature>
<dbReference type="RefSeq" id="WP_132882605.1">
    <property type="nucleotide sequence ID" value="NZ_JBBGZA010000001.1"/>
</dbReference>
<keyword evidence="7" id="KW-0407">Ion channel</keyword>
<comment type="caution">
    <text evidence="7">Lacks conserved residue(s) required for the propagation of feature annotation.</text>
</comment>
<evidence type="ECO:0000256" key="6">
    <source>
        <dbReference type="ARBA" id="ARBA00023136"/>
    </source>
</evidence>
<dbReference type="Gene3D" id="2.30.30.60">
    <property type="match status" value="1"/>
</dbReference>
<dbReference type="Proteomes" id="UP001380365">
    <property type="component" value="Unassembled WGS sequence"/>
</dbReference>
<accession>A0ABU8Q2S9</accession>
<dbReference type="Pfam" id="PF05552">
    <property type="entry name" value="MS_channel_1st_1"/>
    <property type="match status" value="1"/>
</dbReference>
<evidence type="ECO:0000256" key="8">
    <source>
        <dbReference type="SAM" id="MobiDB-lite"/>
    </source>
</evidence>
<reference evidence="10 11" key="1">
    <citation type="submission" date="2023-12" db="EMBL/GenBank/DDBJ databases">
        <title>Gut-associated functions are favored during microbiome assembly across C. elegans life.</title>
        <authorList>
            <person name="Zimmermann J."/>
        </authorList>
    </citation>
    <scope>NUCLEOTIDE SEQUENCE [LARGE SCALE GENOMIC DNA]</scope>
    <source>
        <strain evidence="10 11">JUb134</strain>
    </source>
</reference>
<dbReference type="SUPFAM" id="SSF50182">
    <property type="entry name" value="Sm-like ribonucleoproteins"/>
    <property type="match status" value="1"/>
</dbReference>
<feature type="compositionally biased region" description="Basic and acidic residues" evidence="8">
    <location>
        <begin position="324"/>
        <end position="337"/>
    </location>
</feature>
<dbReference type="Gene3D" id="3.30.70.100">
    <property type="match status" value="1"/>
</dbReference>
<feature type="region of interest" description="Disordered" evidence="8">
    <location>
        <begin position="288"/>
        <end position="337"/>
    </location>
</feature>
<evidence type="ECO:0000256" key="2">
    <source>
        <dbReference type="ARBA" id="ARBA00008017"/>
    </source>
</evidence>
<dbReference type="InterPro" id="IPR045275">
    <property type="entry name" value="MscS_archaea/bacteria_type"/>
</dbReference>
<comment type="similarity">
    <text evidence="2 7">Belongs to the MscS (TC 1.A.23) family.</text>
</comment>
<dbReference type="InterPro" id="IPR011014">
    <property type="entry name" value="MscS_channel_TM-2"/>
</dbReference>
<evidence type="ECO:0000256" key="7">
    <source>
        <dbReference type="RuleBase" id="RU369025"/>
    </source>
</evidence>
<comment type="caution">
    <text evidence="10">The sequence shown here is derived from an EMBL/GenBank/DDBJ whole genome shotgun (WGS) entry which is preliminary data.</text>
</comment>
<evidence type="ECO:0000313" key="10">
    <source>
        <dbReference type="EMBL" id="MEJ5094017.1"/>
    </source>
</evidence>
<dbReference type="PANTHER" id="PTHR30221:SF1">
    <property type="entry name" value="SMALL-CONDUCTANCE MECHANOSENSITIVE CHANNEL"/>
    <property type="match status" value="1"/>
</dbReference>
<dbReference type="InterPro" id="IPR006685">
    <property type="entry name" value="MscS_channel_2nd"/>
</dbReference>
<comment type="subunit">
    <text evidence="7">Homoheptamer.</text>
</comment>
<sequence>MKPVQPPAIRDPVDLVTAKLHAWVNGFFLQLPNIVAAIVLLLVAWGVGKAIAWGIRRVGRRRHRLDLSAVLGSLAFGAVMVAALLLAATIVFPSVKPADVLATLGIGSVAIGFAFKEILQNLFAGLLLLMRRPFRRGDQIVIKDYEGTVEHIQSRATLIKTYDGRRVIIPNADLYISPVMVNTAFPVRREQFDVGIGYGDKPSHAAELFLEAIRKVEGVVADPAPEVLPWGLDDNYITLRARWWTESKRTSVVHIRSRVVLALYETAIAHGIDLPFPTQMVLFHDQTEEADGDRARQREGWPAGGRPPRARRLRREGAIEEGAQEERVVTEGAREER</sequence>
<keyword evidence="3" id="KW-1003">Cell membrane</keyword>
<keyword evidence="11" id="KW-1185">Reference proteome</keyword>
<evidence type="ECO:0000256" key="5">
    <source>
        <dbReference type="ARBA" id="ARBA00022989"/>
    </source>
</evidence>
<feature type="domain" description="Mechanosensitive ion channel MscS" evidence="9">
    <location>
        <begin position="118"/>
        <end position="177"/>
    </location>
</feature>
<proteinExistence type="inferred from homology"/>
<dbReference type="Pfam" id="PF00924">
    <property type="entry name" value="MS_channel_2nd"/>
    <property type="match status" value="1"/>
</dbReference>
<evidence type="ECO:0000256" key="1">
    <source>
        <dbReference type="ARBA" id="ARBA00004651"/>
    </source>
</evidence>
<evidence type="ECO:0000259" key="9">
    <source>
        <dbReference type="Pfam" id="PF00924"/>
    </source>
</evidence>
<dbReference type="PANTHER" id="PTHR30221">
    <property type="entry name" value="SMALL-CONDUCTANCE MECHANOSENSITIVE CHANNEL"/>
    <property type="match status" value="1"/>
</dbReference>
<evidence type="ECO:0000256" key="4">
    <source>
        <dbReference type="ARBA" id="ARBA00022692"/>
    </source>
</evidence>
<dbReference type="InterPro" id="IPR011066">
    <property type="entry name" value="MscS_channel_C_sf"/>
</dbReference>
<comment type="function">
    <text evidence="7">Mechanosensitive channel that participates in the regulation of osmotic pressure changes within the cell, opening in response to stretch forces in the membrane lipid bilayer, without the need for other proteins. Contributes to normal resistance to hypoosmotic shock. Forms an ion channel of 1.0 nanosiemens conductance with a slight preference for anions.</text>
</comment>
<dbReference type="SUPFAM" id="SSF82689">
    <property type="entry name" value="Mechanosensitive channel protein MscS (YggB), C-terminal domain"/>
    <property type="match status" value="1"/>
</dbReference>
<protein>
    <recommendedName>
        <fullName evidence="7">Small-conductance mechanosensitive channel</fullName>
    </recommendedName>
</protein>
<keyword evidence="5 7" id="KW-1133">Transmembrane helix</keyword>
<keyword evidence="7" id="KW-0406">Ion transport</keyword>
<evidence type="ECO:0000313" key="11">
    <source>
        <dbReference type="Proteomes" id="UP001380365"/>
    </source>
</evidence>
<keyword evidence="7" id="KW-0813">Transport</keyword>
<keyword evidence="7" id="KW-0997">Cell inner membrane</keyword>
<organism evidence="10 11">
    <name type="scientific">Sphingomonas molluscorum</name>
    <dbReference type="NCBI Taxonomy" id="418184"/>
    <lineage>
        <taxon>Bacteria</taxon>
        <taxon>Pseudomonadati</taxon>
        <taxon>Pseudomonadota</taxon>
        <taxon>Alphaproteobacteria</taxon>
        <taxon>Sphingomonadales</taxon>
        <taxon>Sphingomonadaceae</taxon>
        <taxon>Sphingomonas</taxon>
    </lineage>
</organism>